<proteinExistence type="predicted"/>
<comment type="caution">
    <text evidence="1">The sequence shown here is derived from an EMBL/GenBank/DDBJ whole genome shotgun (WGS) entry which is preliminary data.</text>
</comment>
<evidence type="ECO:0000313" key="1">
    <source>
        <dbReference type="EMBL" id="TMS56733.1"/>
    </source>
</evidence>
<reference evidence="1" key="1">
    <citation type="submission" date="2019-05" db="EMBL/GenBank/DDBJ databases">
        <title>Revised genome assembly of Burkholderiaceae (previously Ralstonia) sp. PBA.</title>
        <authorList>
            <person name="Gan H.M."/>
        </authorList>
    </citation>
    <scope>NUCLEOTIDE SEQUENCE</scope>
    <source>
        <strain evidence="1">PBA</strain>
    </source>
</reference>
<evidence type="ECO:0000313" key="2">
    <source>
        <dbReference type="Proteomes" id="UP000004277"/>
    </source>
</evidence>
<sequence length="195" mass="20969">MDVVLIRHTEPAIAPGLCYGSLDVPARVPCVPAMAHLTETLKALRADGTLAMSPARWFSSPAQRCAMLAGQLAPQGAAQVSALREIDFGQWEGQAWDAIPRMELDAWAADVMGYRGHGGESAAAMHARVAAWADALPRTDLLAMGVVTHAGVIRQLAAHWLREPLETILGWPLAYGAVTVFRLDAEGAALRVWNR</sequence>
<organism evidence="1 2">
    <name type="scientific">Imbroritus primus</name>
    <dbReference type="NCBI Taxonomy" id="3058603"/>
    <lineage>
        <taxon>Bacteria</taxon>
        <taxon>Pseudomonadati</taxon>
        <taxon>Pseudomonadota</taxon>
        <taxon>Betaproteobacteria</taxon>
        <taxon>Burkholderiales</taxon>
        <taxon>Burkholderiaceae</taxon>
        <taxon>Imbroritus</taxon>
    </lineage>
</organism>
<dbReference type="Proteomes" id="UP000004277">
    <property type="component" value="Unassembled WGS sequence"/>
</dbReference>
<keyword evidence="2" id="KW-1185">Reference proteome</keyword>
<accession>A0ACD3SKN3</accession>
<dbReference type="EMBL" id="AKCV02000026">
    <property type="protein sequence ID" value="TMS56733.1"/>
    <property type="molecule type" value="Genomic_DNA"/>
</dbReference>
<name>A0ACD3SKN3_9BURK</name>
<gene>
    <name evidence="1" type="ORF">MW7_016795</name>
</gene>
<protein>
    <submittedName>
        <fullName evidence="1">Alpha-ribazole phosphatase</fullName>
    </submittedName>
</protein>